<dbReference type="PANTHER" id="PTHR34501:SF2">
    <property type="entry name" value="OUTER MEMBRANE PORIN F-RELATED"/>
    <property type="match status" value="1"/>
</dbReference>
<evidence type="ECO:0000256" key="1">
    <source>
        <dbReference type="ARBA" id="ARBA00004571"/>
    </source>
</evidence>
<dbReference type="EMBL" id="JQEC01000001">
    <property type="protein sequence ID" value="KGJ97917.1"/>
    <property type="molecule type" value="Genomic_DNA"/>
</dbReference>
<dbReference type="SUPFAM" id="SSF56935">
    <property type="entry name" value="Porins"/>
    <property type="match status" value="1"/>
</dbReference>
<dbReference type="PANTHER" id="PTHR34501">
    <property type="entry name" value="PROTEIN YDDL-RELATED"/>
    <property type="match status" value="1"/>
</dbReference>
<feature type="chain" id="PRO_5001949977" description="Porin domain-containing protein" evidence="4">
    <location>
        <begin position="19"/>
        <end position="388"/>
    </location>
</feature>
<dbReference type="PATRIC" id="fig|28229.3.peg.7"/>
<comment type="subcellular location">
    <subcellularLocation>
        <location evidence="1">Cell outer membrane</location>
        <topology evidence="1">Multi-pass membrane protein</topology>
    </subcellularLocation>
</comment>
<evidence type="ECO:0000313" key="7">
    <source>
        <dbReference type="Proteomes" id="UP000029868"/>
    </source>
</evidence>
<dbReference type="RefSeq" id="WP_033080185.1">
    <property type="nucleotide sequence ID" value="NZ_JQEC01000001.1"/>
</dbReference>
<dbReference type="GO" id="GO:0009279">
    <property type="term" value="C:cell outer membrane"/>
    <property type="evidence" value="ECO:0007669"/>
    <property type="project" value="UniProtKB-SubCell"/>
</dbReference>
<dbReference type="Pfam" id="PF13609">
    <property type="entry name" value="Porin_4"/>
    <property type="match status" value="1"/>
</dbReference>
<comment type="caution">
    <text evidence="6">The sequence shown here is derived from an EMBL/GenBank/DDBJ whole genome shotgun (WGS) entry which is preliminary data.</text>
</comment>
<evidence type="ECO:0000313" key="6">
    <source>
        <dbReference type="EMBL" id="KGJ97917.1"/>
    </source>
</evidence>
<dbReference type="AlphaFoldDB" id="A0A099L6V6"/>
<dbReference type="InterPro" id="IPR050298">
    <property type="entry name" value="Gram-neg_bact_OMP"/>
</dbReference>
<reference evidence="6 7" key="1">
    <citation type="submission" date="2014-08" db="EMBL/GenBank/DDBJ databases">
        <title>Genomic and Phenotypic Diversity of Colwellia psychrerythraea strains from Disparate Marine Basins.</title>
        <authorList>
            <person name="Techtmann S.M."/>
            <person name="Stelling S.C."/>
            <person name="Utturkar S.M."/>
            <person name="Alshibli N."/>
            <person name="Harris A."/>
            <person name="Brown S.D."/>
            <person name="Hazen T.C."/>
        </authorList>
    </citation>
    <scope>NUCLEOTIDE SEQUENCE [LARGE SCALE GENOMIC DNA]</scope>
    <source>
        <strain evidence="6 7">GAB14E</strain>
    </source>
</reference>
<evidence type="ECO:0000256" key="3">
    <source>
        <dbReference type="ARBA" id="ARBA00023136"/>
    </source>
</evidence>
<accession>A0A099L6V6</accession>
<dbReference type="OrthoDB" id="784582at2"/>
<name>A0A099L6V6_COLPS</name>
<gene>
    <name evidence="6" type="ORF">GAB14E_0854</name>
</gene>
<dbReference type="InterPro" id="IPR033900">
    <property type="entry name" value="Gram_neg_porin_domain"/>
</dbReference>
<dbReference type="CDD" id="cd00342">
    <property type="entry name" value="gram_neg_porins"/>
    <property type="match status" value="1"/>
</dbReference>
<protein>
    <recommendedName>
        <fullName evidence="5">Porin domain-containing protein</fullName>
    </recommendedName>
</protein>
<keyword evidence="2 4" id="KW-0732">Signal</keyword>
<dbReference type="GO" id="GO:0015288">
    <property type="term" value="F:porin activity"/>
    <property type="evidence" value="ECO:0007669"/>
    <property type="project" value="InterPro"/>
</dbReference>
<dbReference type="Proteomes" id="UP000029868">
    <property type="component" value="Unassembled WGS sequence"/>
</dbReference>
<organism evidence="6 7">
    <name type="scientific">Colwellia psychrerythraea</name>
    <name type="common">Vibrio psychroerythus</name>
    <dbReference type="NCBI Taxonomy" id="28229"/>
    <lineage>
        <taxon>Bacteria</taxon>
        <taxon>Pseudomonadati</taxon>
        <taxon>Pseudomonadota</taxon>
        <taxon>Gammaproteobacteria</taxon>
        <taxon>Alteromonadales</taxon>
        <taxon>Colwelliaceae</taxon>
        <taxon>Colwellia</taxon>
    </lineage>
</organism>
<dbReference type="Gene3D" id="2.40.160.10">
    <property type="entry name" value="Porin"/>
    <property type="match status" value="1"/>
</dbReference>
<dbReference type="InterPro" id="IPR023614">
    <property type="entry name" value="Porin_dom_sf"/>
</dbReference>
<evidence type="ECO:0000256" key="2">
    <source>
        <dbReference type="ARBA" id="ARBA00022729"/>
    </source>
</evidence>
<proteinExistence type="predicted"/>
<keyword evidence="3" id="KW-0472">Membrane</keyword>
<evidence type="ECO:0000256" key="4">
    <source>
        <dbReference type="SAM" id="SignalP"/>
    </source>
</evidence>
<evidence type="ECO:0000259" key="5">
    <source>
        <dbReference type="Pfam" id="PF13609"/>
    </source>
</evidence>
<sequence length="388" mass="43106">MKKSIFTAIIFISALVSAPITHSLELFNDGESALDFKGNLSVYYIKSGETAEINDGFSRYTFDMTHQLKNNWQALGLLEWGVQISRTGDQVFVTNNGLTSTGPTTDTTWLRLGYVGFEHETYGRFTLGKQWGVSYDVGGVTDWFEIFGAEGQGTYNFGTDGGFSGTGRAEQAIQYKVNYQDFSFGAQYLVSDDVVRTGDTPGEEDGFGVKFNDSYGLSVIYKAPYEIGLGLAYNKAKISLISDIDKELKDYSQSAKADDELITAHITYRPYGSLGLHVAAVFTDMTNHEINDVGQVMNKASGIELFSAYRFDNDISLILGYNSLKDDSNGLIGSDGTFHQKYFILSAKYHWDEDFYFYIESKIDDSTLVEQDSNLAENATGIGMMFVF</sequence>
<feature type="domain" description="Porin" evidence="5">
    <location>
        <begin position="40"/>
        <end position="350"/>
    </location>
</feature>
<feature type="signal peptide" evidence="4">
    <location>
        <begin position="1"/>
        <end position="18"/>
    </location>
</feature>